<evidence type="ECO:0008006" key="5">
    <source>
        <dbReference type="Google" id="ProtNLM"/>
    </source>
</evidence>
<feature type="non-terminal residue" evidence="3">
    <location>
        <position position="58"/>
    </location>
</feature>
<keyword evidence="1" id="KW-0808">Transferase</keyword>
<dbReference type="InterPro" id="IPR027417">
    <property type="entry name" value="P-loop_NTPase"/>
</dbReference>
<comment type="caution">
    <text evidence="3">The sequence shown here is derived from an EMBL/GenBank/DDBJ whole genome shotgun (WGS) entry which is preliminary data.</text>
</comment>
<name>A0ABD0PYY0_CIRMR</name>
<keyword evidence="4" id="KW-1185">Reference proteome</keyword>
<evidence type="ECO:0000256" key="1">
    <source>
        <dbReference type="ARBA" id="ARBA00022679"/>
    </source>
</evidence>
<dbReference type="SUPFAM" id="SSF52540">
    <property type="entry name" value="P-loop containing nucleoside triphosphate hydrolases"/>
    <property type="match status" value="1"/>
</dbReference>
<evidence type="ECO:0000256" key="2">
    <source>
        <dbReference type="PIRSR" id="PIRSR637359-2"/>
    </source>
</evidence>
<dbReference type="Gene3D" id="3.40.50.300">
    <property type="entry name" value="P-loop containing nucleotide triphosphate hydrolases"/>
    <property type="match status" value="1"/>
</dbReference>
<accession>A0ABD0PYY0</accession>
<dbReference type="PANTHER" id="PTHR10605">
    <property type="entry name" value="HEPARAN SULFATE SULFOTRANSFERASE"/>
    <property type="match status" value="1"/>
</dbReference>
<dbReference type="InterPro" id="IPR037359">
    <property type="entry name" value="NST/OST"/>
</dbReference>
<evidence type="ECO:0000313" key="4">
    <source>
        <dbReference type="Proteomes" id="UP001529510"/>
    </source>
</evidence>
<dbReference type="GO" id="GO:0016740">
    <property type="term" value="F:transferase activity"/>
    <property type="evidence" value="ECO:0007669"/>
    <property type="project" value="UniProtKB-KW"/>
</dbReference>
<dbReference type="PANTHER" id="PTHR10605:SF53">
    <property type="entry name" value="BIFUNCTIONAL HEPARAN SULFATE N-DEACETYLASE_N-SULFOTRANSFERASE 2"/>
    <property type="match status" value="1"/>
</dbReference>
<organism evidence="3 4">
    <name type="scientific">Cirrhinus mrigala</name>
    <name type="common">Mrigala</name>
    <dbReference type="NCBI Taxonomy" id="683832"/>
    <lineage>
        <taxon>Eukaryota</taxon>
        <taxon>Metazoa</taxon>
        <taxon>Chordata</taxon>
        <taxon>Craniata</taxon>
        <taxon>Vertebrata</taxon>
        <taxon>Euteleostomi</taxon>
        <taxon>Actinopterygii</taxon>
        <taxon>Neopterygii</taxon>
        <taxon>Teleostei</taxon>
        <taxon>Ostariophysi</taxon>
        <taxon>Cypriniformes</taxon>
        <taxon>Cyprinidae</taxon>
        <taxon>Labeoninae</taxon>
        <taxon>Labeonini</taxon>
        <taxon>Cirrhinus</taxon>
    </lineage>
</organism>
<protein>
    <recommendedName>
        <fullName evidence="5">Sulfotransferase</fullName>
    </recommendedName>
</protein>
<feature type="non-terminal residue" evidence="3">
    <location>
        <position position="1"/>
    </location>
</feature>
<reference evidence="3 4" key="1">
    <citation type="submission" date="2024-05" db="EMBL/GenBank/DDBJ databases">
        <title>Genome sequencing and assembly of Indian major carp, Cirrhinus mrigala (Hamilton, 1822).</title>
        <authorList>
            <person name="Mohindra V."/>
            <person name="Chowdhury L.M."/>
            <person name="Lal K."/>
            <person name="Jena J.K."/>
        </authorList>
    </citation>
    <scope>NUCLEOTIDE SEQUENCE [LARGE SCALE GENOMIC DNA]</scope>
    <source>
        <strain evidence="3">CM1030</strain>
        <tissue evidence="3">Blood</tissue>
    </source>
</reference>
<proteinExistence type="predicted"/>
<dbReference type="Proteomes" id="UP001529510">
    <property type="component" value="Unassembled WGS sequence"/>
</dbReference>
<evidence type="ECO:0000313" key="3">
    <source>
        <dbReference type="EMBL" id="KAL0179192.1"/>
    </source>
</evidence>
<dbReference type="EMBL" id="JAMKFB020000012">
    <property type="protein sequence ID" value="KAL0179192.1"/>
    <property type="molecule type" value="Genomic_DNA"/>
</dbReference>
<sequence length="58" mass="6675">YMDFFPIPSNVSTDFLFEKSANYFDTEVAPKRAAALLPRAKIISILINPADRAYSWYQ</sequence>
<dbReference type="AlphaFoldDB" id="A0ABD0PYY0"/>
<gene>
    <name evidence="3" type="ORF">M9458_024634</name>
</gene>
<feature type="binding site" evidence="2">
    <location>
        <position position="55"/>
    </location>
    <ligand>
        <name>3'-phosphoadenylyl sulfate</name>
        <dbReference type="ChEBI" id="CHEBI:58339"/>
    </ligand>
</feature>